<dbReference type="InterPro" id="IPR017981">
    <property type="entry name" value="GPCR_2-like_7TM"/>
</dbReference>
<feature type="transmembrane region" description="Helical" evidence="6">
    <location>
        <begin position="744"/>
        <end position="763"/>
    </location>
</feature>
<dbReference type="PANTHER" id="PTHR47154">
    <property type="entry name" value="G-PROTEIN COUPLED RECEPTOR MTH-RELATED"/>
    <property type="match status" value="1"/>
</dbReference>
<sequence>MGSGSGGALLLVLLASAAGALQYDDDDLGDVETFQVNVTAPADVDAAQTPTPSSARKCCPPGLSMYRVNAPGCDNQVTCRITDSSSSILWSLQPGGAEGQYGFPTSCPRERCHLVLLDNATEPHAEPYCVDKLAETDLSGQVVAQVMAGMACVQGAVFAGGTEMARLRASNDPAAPAAPVVPFRKCCAVHQSYDLASRECVDGRGAVVDDDDENAVSTTPAAWTLPPPADYGSQQQAVNALFRRVFHKNLSALVDMRVGPPDCERPPRRSEQDQVDDENNDQYEQTALLDVAVFDAFPWDEQLVDEHGVITLRPAALRGVGEDATWRLGPGEYCVDDAGSAGTLVVKVCLGKAAVAAYQVCQRFGCFRKCCPHHEYFMPVGGVHVCVPRPPDPDQPPLRPQVADPPAVNRSDEFAYVHRSAQDLVEEAYQRFVADQRPHQVTFSSVVHNVCPEFRFRLEDNGDVWFFDRMGMLYLPTWPEIETQQYCLDDSQELANTSVLVCLPDTDPTQVEENSRINIITIGLLVSCMFLALTLLTYCCLPALQNLHGKTLMCHVFSLLIAYLFLALTQLLTKTVIMEKEWICTIIGNCMLFMFLSAFSWLNVMCFDIWRTFGGMTSSRAVKRSSASRRFRWYCVYAWGLSSLITVICITVDQWPGNDKSVFRPQIGDGSCWFRTEPFEKAFGILIFFAGPLLVQTCSNVVLFVLTVLNYSRIKSEINRMHTASNSRKVKKFQADSNKLKMNLKLFVVMGVTWVLELVSTFFPREHSIFYLSDTANALQGVMIFAIFVLKRKVLQALAVRLGRAPPPPAYSTNPSVNADCRLTTGLAVRGKTTSTNTLFTSDFRSTASRVETAQ</sequence>
<evidence type="ECO:0000313" key="9">
    <source>
        <dbReference type="Proteomes" id="UP000504606"/>
    </source>
</evidence>
<feature type="transmembrane region" description="Helical" evidence="6">
    <location>
        <begin position="631"/>
        <end position="655"/>
    </location>
</feature>
<feature type="domain" description="G-protein coupled receptors family 2 profile 2" evidence="8">
    <location>
        <begin position="516"/>
        <end position="792"/>
    </location>
</feature>
<dbReference type="Gene3D" id="1.20.1070.10">
    <property type="entry name" value="Rhodopsin 7-helix transmembrane proteins"/>
    <property type="match status" value="1"/>
</dbReference>
<evidence type="ECO:0000259" key="8">
    <source>
        <dbReference type="PROSITE" id="PS50261"/>
    </source>
</evidence>
<dbReference type="OrthoDB" id="8182178at2759"/>
<dbReference type="PANTHER" id="PTHR47154:SF2">
    <property type="entry name" value="G-PROTEIN COUPLED RECEPTOR MTH-RELATED"/>
    <property type="match status" value="1"/>
</dbReference>
<dbReference type="PROSITE" id="PS50261">
    <property type="entry name" value="G_PROTEIN_RECEP_F2_4"/>
    <property type="match status" value="1"/>
</dbReference>
<reference evidence="10" key="1">
    <citation type="submission" date="2025-08" db="UniProtKB">
        <authorList>
            <consortium name="RefSeq"/>
        </authorList>
    </citation>
    <scope>IDENTIFICATION</scope>
    <source>
        <tissue evidence="10">Whole organism</tissue>
    </source>
</reference>
<gene>
    <name evidence="10" type="primary">LOC113214328</name>
</gene>
<organism evidence="9 10">
    <name type="scientific">Frankliniella occidentalis</name>
    <name type="common">Western flower thrips</name>
    <name type="synonym">Euthrips occidentalis</name>
    <dbReference type="NCBI Taxonomy" id="133901"/>
    <lineage>
        <taxon>Eukaryota</taxon>
        <taxon>Metazoa</taxon>
        <taxon>Ecdysozoa</taxon>
        <taxon>Arthropoda</taxon>
        <taxon>Hexapoda</taxon>
        <taxon>Insecta</taxon>
        <taxon>Pterygota</taxon>
        <taxon>Neoptera</taxon>
        <taxon>Paraneoptera</taxon>
        <taxon>Thysanoptera</taxon>
        <taxon>Terebrantia</taxon>
        <taxon>Thripoidea</taxon>
        <taxon>Thripidae</taxon>
        <taxon>Frankliniella</taxon>
    </lineage>
</organism>
<dbReference type="GO" id="GO:0005886">
    <property type="term" value="C:plasma membrane"/>
    <property type="evidence" value="ECO:0007669"/>
    <property type="project" value="TreeGrafter"/>
</dbReference>
<feature type="chain" id="PRO_5026680151" evidence="7">
    <location>
        <begin position="21"/>
        <end position="855"/>
    </location>
</feature>
<feature type="signal peptide" evidence="7">
    <location>
        <begin position="1"/>
        <end position="20"/>
    </location>
</feature>
<dbReference type="KEGG" id="foc:113214328"/>
<dbReference type="GeneID" id="113214328"/>
<evidence type="ECO:0000313" key="10">
    <source>
        <dbReference type="RefSeq" id="XP_026289450.1"/>
    </source>
</evidence>
<dbReference type="Proteomes" id="UP000504606">
    <property type="component" value="Unplaced"/>
</dbReference>
<dbReference type="AlphaFoldDB" id="A0A6J1TCM2"/>
<keyword evidence="2 6" id="KW-0812">Transmembrane</keyword>
<accession>A0A6J1TCM2</accession>
<dbReference type="Pfam" id="PF00002">
    <property type="entry name" value="7tm_2"/>
    <property type="match status" value="1"/>
</dbReference>
<keyword evidence="4 6" id="KW-0472">Membrane</keyword>
<feature type="transmembrane region" description="Helical" evidence="6">
    <location>
        <begin position="683"/>
        <end position="711"/>
    </location>
</feature>
<evidence type="ECO:0000256" key="4">
    <source>
        <dbReference type="ARBA" id="ARBA00023136"/>
    </source>
</evidence>
<keyword evidence="3 6" id="KW-1133">Transmembrane helix</keyword>
<keyword evidence="7" id="KW-0732">Signal</keyword>
<protein>
    <submittedName>
        <fullName evidence="10">Uncharacterized protein LOC113214328</fullName>
    </submittedName>
</protein>
<dbReference type="GO" id="GO:0007166">
    <property type="term" value="P:cell surface receptor signaling pathway"/>
    <property type="evidence" value="ECO:0007669"/>
    <property type="project" value="InterPro"/>
</dbReference>
<feature type="transmembrane region" description="Helical" evidence="6">
    <location>
        <begin position="552"/>
        <end position="573"/>
    </location>
</feature>
<evidence type="ECO:0000256" key="5">
    <source>
        <dbReference type="SAM" id="MobiDB-lite"/>
    </source>
</evidence>
<feature type="compositionally biased region" description="Basic and acidic residues" evidence="5">
    <location>
        <begin position="262"/>
        <end position="272"/>
    </location>
</feature>
<dbReference type="InterPro" id="IPR051384">
    <property type="entry name" value="Mth_GPCR"/>
</dbReference>
<dbReference type="InterPro" id="IPR000832">
    <property type="entry name" value="GPCR_2_secretin-like"/>
</dbReference>
<feature type="transmembrane region" description="Helical" evidence="6">
    <location>
        <begin position="585"/>
        <end position="610"/>
    </location>
</feature>
<evidence type="ECO:0000256" key="6">
    <source>
        <dbReference type="SAM" id="Phobius"/>
    </source>
</evidence>
<feature type="region of interest" description="Disordered" evidence="5">
    <location>
        <begin position="257"/>
        <end position="279"/>
    </location>
</feature>
<dbReference type="RefSeq" id="XP_026289450.1">
    <property type="nucleotide sequence ID" value="XM_026433665.2"/>
</dbReference>
<comment type="subcellular location">
    <subcellularLocation>
        <location evidence="1">Membrane</location>
        <topology evidence="1">Multi-pass membrane protein</topology>
    </subcellularLocation>
</comment>
<evidence type="ECO:0000256" key="3">
    <source>
        <dbReference type="ARBA" id="ARBA00022989"/>
    </source>
</evidence>
<feature type="transmembrane region" description="Helical" evidence="6">
    <location>
        <begin position="769"/>
        <end position="790"/>
    </location>
</feature>
<dbReference type="CDD" id="cd15039">
    <property type="entry name" value="7tmB3_Methuselah-like"/>
    <property type="match status" value="1"/>
</dbReference>
<name>A0A6J1TCM2_FRAOC</name>
<dbReference type="GO" id="GO:0008528">
    <property type="term" value="F:G protein-coupled peptide receptor activity"/>
    <property type="evidence" value="ECO:0007669"/>
    <property type="project" value="TreeGrafter"/>
</dbReference>
<feature type="transmembrane region" description="Helical" evidence="6">
    <location>
        <begin position="519"/>
        <end position="540"/>
    </location>
</feature>
<keyword evidence="9" id="KW-1185">Reference proteome</keyword>
<evidence type="ECO:0000256" key="1">
    <source>
        <dbReference type="ARBA" id="ARBA00004141"/>
    </source>
</evidence>
<proteinExistence type="predicted"/>
<evidence type="ECO:0000256" key="7">
    <source>
        <dbReference type="SAM" id="SignalP"/>
    </source>
</evidence>
<evidence type="ECO:0000256" key="2">
    <source>
        <dbReference type="ARBA" id="ARBA00022692"/>
    </source>
</evidence>